<gene>
    <name evidence="1" type="ORF">QCA50_018683</name>
</gene>
<proteinExistence type="predicted"/>
<evidence type="ECO:0000313" key="1">
    <source>
        <dbReference type="EMBL" id="KAK7678335.1"/>
    </source>
</evidence>
<dbReference type="AlphaFoldDB" id="A0AAW0FGU4"/>
<dbReference type="EMBL" id="JASBNA010000073">
    <property type="protein sequence ID" value="KAK7678335.1"/>
    <property type="molecule type" value="Genomic_DNA"/>
</dbReference>
<dbReference type="Proteomes" id="UP001385951">
    <property type="component" value="Unassembled WGS sequence"/>
</dbReference>
<accession>A0AAW0FGU4</accession>
<organism evidence="1 2">
    <name type="scientific">Cerrena zonata</name>
    <dbReference type="NCBI Taxonomy" id="2478898"/>
    <lineage>
        <taxon>Eukaryota</taxon>
        <taxon>Fungi</taxon>
        <taxon>Dikarya</taxon>
        <taxon>Basidiomycota</taxon>
        <taxon>Agaricomycotina</taxon>
        <taxon>Agaricomycetes</taxon>
        <taxon>Polyporales</taxon>
        <taxon>Cerrenaceae</taxon>
        <taxon>Cerrena</taxon>
    </lineage>
</organism>
<protein>
    <submittedName>
        <fullName evidence="1">Uncharacterized protein</fullName>
    </submittedName>
</protein>
<sequence length="126" mass="14256">MSYPFVDFPISDVTIQFIDHVDLPAHTMTILRKREETSPVISLDEDGWTLATLLELCYPFAESYVKPCYCSVPLVARVRKTAEEYGMSTVVQAARHLMMEQRTRNPPAVLSPGRPISQLVSSFFCV</sequence>
<keyword evidence="2" id="KW-1185">Reference proteome</keyword>
<comment type="caution">
    <text evidence="1">The sequence shown here is derived from an EMBL/GenBank/DDBJ whole genome shotgun (WGS) entry which is preliminary data.</text>
</comment>
<reference evidence="1 2" key="1">
    <citation type="submission" date="2022-09" db="EMBL/GenBank/DDBJ databases">
        <authorList>
            <person name="Palmer J.M."/>
        </authorList>
    </citation>
    <scope>NUCLEOTIDE SEQUENCE [LARGE SCALE GENOMIC DNA]</scope>
    <source>
        <strain evidence="1 2">DSM 7382</strain>
    </source>
</reference>
<name>A0AAW0FGU4_9APHY</name>
<evidence type="ECO:0000313" key="2">
    <source>
        <dbReference type="Proteomes" id="UP001385951"/>
    </source>
</evidence>